<dbReference type="EMBL" id="CP111019">
    <property type="protein sequence ID" value="WAR11344.1"/>
    <property type="molecule type" value="Genomic_DNA"/>
</dbReference>
<accession>A0ABY7ESG8</accession>
<name>A0ABY7ESG8_MYAAR</name>
<dbReference type="Proteomes" id="UP001164746">
    <property type="component" value="Chromosome 8"/>
</dbReference>
<protein>
    <submittedName>
        <fullName evidence="1">Uncharacterized protein</fullName>
    </submittedName>
</protein>
<sequence>MNETTSQTFVPKPEIRVHKIGFGISAFVSSDYEEDSKSAFTLKTSGNSRCRFFALAVRKTDSKNPVLVIRLPNNMKFSPRLYEVVSQKTETAAYISDCDLLVITEVEASISFNFNTDKVHSNAFDDFCYRK</sequence>
<evidence type="ECO:0000313" key="1">
    <source>
        <dbReference type="EMBL" id="WAR11344.1"/>
    </source>
</evidence>
<evidence type="ECO:0000313" key="2">
    <source>
        <dbReference type="Proteomes" id="UP001164746"/>
    </source>
</evidence>
<organism evidence="1 2">
    <name type="scientific">Mya arenaria</name>
    <name type="common">Soft-shell clam</name>
    <dbReference type="NCBI Taxonomy" id="6604"/>
    <lineage>
        <taxon>Eukaryota</taxon>
        <taxon>Metazoa</taxon>
        <taxon>Spiralia</taxon>
        <taxon>Lophotrochozoa</taxon>
        <taxon>Mollusca</taxon>
        <taxon>Bivalvia</taxon>
        <taxon>Autobranchia</taxon>
        <taxon>Heteroconchia</taxon>
        <taxon>Euheterodonta</taxon>
        <taxon>Imparidentia</taxon>
        <taxon>Neoheterodontei</taxon>
        <taxon>Myida</taxon>
        <taxon>Myoidea</taxon>
        <taxon>Myidae</taxon>
        <taxon>Mya</taxon>
    </lineage>
</organism>
<gene>
    <name evidence="1" type="ORF">MAR_025524</name>
</gene>
<proteinExistence type="predicted"/>
<keyword evidence="2" id="KW-1185">Reference proteome</keyword>
<reference evidence="1" key="1">
    <citation type="submission" date="2022-11" db="EMBL/GenBank/DDBJ databases">
        <title>Centuries of genome instability and evolution in soft-shell clam transmissible cancer (bioRxiv).</title>
        <authorList>
            <person name="Hart S.F.M."/>
            <person name="Yonemitsu M.A."/>
            <person name="Giersch R.M."/>
            <person name="Beal B.F."/>
            <person name="Arriagada G."/>
            <person name="Davis B.W."/>
            <person name="Ostrander E.A."/>
            <person name="Goff S.P."/>
            <person name="Metzger M.J."/>
        </authorList>
    </citation>
    <scope>NUCLEOTIDE SEQUENCE</scope>
    <source>
        <strain evidence="1">MELC-2E11</strain>
        <tissue evidence="1">Siphon/mantle</tissue>
    </source>
</reference>